<sequence>MYDPWGTQISTTTQPLPTNALELALYSNGWKGTGRLPIGEDFYTMGNREYSPQAGRFLQRDPVVNGSTNAYEYALGDPWNNSDPSGNMSIGKWVGLAVSVIASAVLSIATAGAYAAIAAATIGAAVKGAAAFAVGAAAGATSGFASSTVEQLIDPGDIDYQRAGLSALIGGAIGGVAGAAQYGAIYAKQAAVDAANQAAYLNQVQQFDTAQSYIRETLDSIQAAHPGQVLGRDVWVIDNMFDASHLVPHPGPNPGNGAIFASINLLYNAGVASIGGAAAWGTNLLVPTPTAGGVPTPVDATVSPSDGTVDVGSEGAVLLDEAFG</sequence>
<evidence type="ECO:0000313" key="2">
    <source>
        <dbReference type="EMBL" id="CAB5069130.1"/>
    </source>
</evidence>
<dbReference type="AlphaFoldDB" id="A0A6J7USV7"/>
<dbReference type="NCBIfam" id="TIGR03696">
    <property type="entry name" value="Rhs_assc_core"/>
    <property type="match status" value="1"/>
</dbReference>
<accession>A0A6J7USV7</accession>
<evidence type="ECO:0000256" key="1">
    <source>
        <dbReference type="SAM" id="Phobius"/>
    </source>
</evidence>
<name>A0A6J7USV7_9ZZZZ</name>
<reference evidence="2" key="1">
    <citation type="submission" date="2020-05" db="EMBL/GenBank/DDBJ databases">
        <authorList>
            <person name="Chiriac C."/>
            <person name="Salcher M."/>
            <person name="Ghai R."/>
            <person name="Kavagutti S V."/>
        </authorList>
    </citation>
    <scope>NUCLEOTIDE SEQUENCE</scope>
</reference>
<keyword evidence="1" id="KW-0472">Membrane</keyword>
<gene>
    <name evidence="2" type="ORF">UFOPK4354_01825</name>
</gene>
<dbReference type="EMBL" id="CAFBQW010000277">
    <property type="protein sequence ID" value="CAB5069130.1"/>
    <property type="molecule type" value="Genomic_DNA"/>
</dbReference>
<feature type="transmembrane region" description="Helical" evidence="1">
    <location>
        <begin position="93"/>
        <end position="117"/>
    </location>
</feature>
<keyword evidence="1" id="KW-0812">Transmembrane</keyword>
<dbReference type="InterPro" id="IPR022385">
    <property type="entry name" value="Rhs_assc_core"/>
</dbReference>
<dbReference type="Gene3D" id="2.180.10.10">
    <property type="entry name" value="RHS repeat-associated core"/>
    <property type="match status" value="1"/>
</dbReference>
<proteinExistence type="predicted"/>
<organism evidence="2">
    <name type="scientific">freshwater metagenome</name>
    <dbReference type="NCBI Taxonomy" id="449393"/>
    <lineage>
        <taxon>unclassified sequences</taxon>
        <taxon>metagenomes</taxon>
        <taxon>ecological metagenomes</taxon>
    </lineage>
</organism>
<protein>
    <submittedName>
        <fullName evidence="2">Unannotated protein</fullName>
    </submittedName>
</protein>
<keyword evidence="1" id="KW-1133">Transmembrane helix</keyword>